<feature type="chain" id="PRO_5011765864" description="DUF2059 domain-containing protein" evidence="1">
    <location>
        <begin position="20"/>
        <end position="136"/>
    </location>
</feature>
<dbReference type="RefSeq" id="WP_091314179.1">
    <property type="nucleotide sequence ID" value="NZ_CBCSJU010000003.1"/>
</dbReference>
<reference evidence="4" key="1">
    <citation type="submission" date="2016-10" db="EMBL/GenBank/DDBJ databases">
        <authorList>
            <person name="Varghese N."/>
            <person name="Submissions S."/>
        </authorList>
    </citation>
    <scope>NUCLEOTIDE SEQUENCE [LARGE SCALE GENOMIC DNA]</scope>
    <source>
        <strain evidence="4">DSM 17934</strain>
    </source>
</reference>
<dbReference type="STRING" id="402734.SAMN05660918_2519"/>
<evidence type="ECO:0000313" key="4">
    <source>
        <dbReference type="Proteomes" id="UP000199702"/>
    </source>
</evidence>
<gene>
    <name evidence="3" type="ORF">SAMN05660918_2519</name>
</gene>
<feature type="domain" description="DUF2059" evidence="2">
    <location>
        <begin position="71"/>
        <end position="124"/>
    </location>
</feature>
<evidence type="ECO:0000256" key="1">
    <source>
        <dbReference type="SAM" id="SignalP"/>
    </source>
</evidence>
<protein>
    <recommendedName>
        <fullName evidence="2">DUF2059 domain-containing protein</fullName>
    </recommendedName>
</protein>
<dbReference type="EMBL" id="FNYA01000007">
    <property type="protein sequence ID" value="SEJ16775.1"/>
    <property type="molecule type" value="Genomic_DNA"/>
</dbReference>
<organism evidence="3 4">
    <name type="scientific">Flavobacterium terrigena</name>
    <dbReference type="NCBI Taxonomy" id="402734"/>
    <lineage>
        <taxon>Bacteria</taxon>
        <taxon>Pseudomonadati</taxon>
        <taxon>Bacteroidota</taxon>
        <taxon>Flavobacteriia</taxon>
        <taxon>Flavobacteriales</taxon>
        <taxon>Flavobacteriaceae</taxon>
        <taxon>Flavobacterium</taxon>
    </lineage>
</organism>
<dbReference type="AlphaFoldDB" id="A0A1H6WWQ8"/>
<evidence type="ECO:0000259" key="2">
    <source>
        <dbReference type="Pfam" id="PF09832"/>
    </source>
</evidence>
<proteinExistence type="predicted"/>
<evidence type="ECO:0000313" key="3">
    <source>
        <dbReference type="EMBL" id="SEJ16775.1"/>
    </source>
</evidence>
<dbReference type="Pfam" id="PF09832">
    <property type="entry name" value="DUF2059"/>
    <property type="match status" value="1"/>
</dbReference>
<keyword evidence="1" id="KW-0732">Signal</keyword>
<keyword evidence="4" id="KW-1185">Reference proteome</keyword>
<dbReference type="OrthoDB" id="1143459at2"/>
<sequence>MKKIFIIAALVFSIQFSFSQNEAFKADVMKLIEKSGANGSMDSAKKQIFNMIPEESQAAFSKDFDATLPKLYDKLAVVYMEIYTHQDIKDLLKFYETPIGKKMSSNTGLLMEKSMAIGSQWGQDELQAIVQKYMKQ</sequence>
<feature type="signal peptide" evidence="1">
    <location>
        <begin position="1"/>
        <end position="19"/>
    </location>
</feature>
<dbReference type="InterPro" id="IPR018637">
    <property type="entry name" value="DUF2059"/>
</dbReference>
<accession>A0A1H6WWQ8</accession>
<dbReference type="Proteomes" id="UP000199702">
    <property type="component" value="Unassembled WGS sequence"/>
</dbReference>
<name>A0A1H6WWQ8_9FLAO</name>